<dbReference type="Gene3D" id="1.10.555.10">
    <property type="entry name" value="Rho GTPase activation protein"/>
    <property type="match status" value="1"/>
</dbReference>
<feature type="domain" description="Rho-GAP" evidence="2">
    <location>
        <begin position="47"/>
        <end position="243"/>
    </location>
</feature>
<feature type="region of interest" description="Disordered" evidence="1">
    <location>
        <begin position="824"/>
        <end position="906"/>
    </location>
</feature>
<dbReference type="InterPro" id="IPR008936">
    <property type="entry name" value="Rho_GTPase_activation_prot"/>
</dbReference>
<feature type="compositionally biased region" description="Basic residues" evidence="1">
    <location>
        <begin position="498"/>
        <end position="509"/>
    </location>
</feature>
<dbReference type="PROSITE" id="PS50238">
    <property type="entry name" value="RHOGAP"/>
    <property type="match status" value="1"/>
</dbReference>
<dbReference type="Pfam" id="PF00620">
    <property type="entry name" value="RhoGAP"/>
    <property type="match status" value="1"/>
</dbReference>
<proteinExistence type="predicted"/>
<evidence type="ECO:0000259" key="2">
    <source>
        <dbReference type="PROSITE" id="PS50238"/>
    </source>
</evidence>
<dbReference type="GO" id="GO:0005096">
    <property type="term" value="F:GTPase activator activity"/>
    <property type="evidence" value="ECO:0007669"/>
    <property type="project" value="TreeGrafter"/>
</dbReference>
<dbReference type="SUPFAM" id="SSF48350">
    <property type="entry name" value="GTPase activation domain, GAP"/>
    <property type="match status" value="1"/>
</dbReference>
<evidence type="ECO:0000313" key="3">
    <source>
        <dbReference type="Proteomes" id="UP000887569"/>
    </source>
</evidence>
<feature type="compositionally biased region" description="Polar residues" evidence="1">
    <location>
        <begin position="887"/>
        <end position="906"/>
    </location>
</feature>
<dbReference type="CDD" id="cd00159">
    <property type="entry name" value="RhoGAP"/>
    <property type="match status" value="1"/>
</dbReference>
<feature type="region of interest" description="Disordered" evidence="1">
    <location>
        <begin position="479"/>
        <end position="561"/>
    </location>
</feature>
<feature type="compositionally biased region" description="Basic and acidic residues" evidence="1">
    <location>
        <begin position="678"/>
        <end position="689"/>
    </location>
</feature>
<feature type="region of interest" description="Disordered" evidence="1">
    <location>
        <begin position="638"/>
        <end position="733"/>
    </location>
</feature>
<dbReference type="PANTHER" id="PTHR15670">
    <property type="entry name" value="RHO GTPASE ACTIVATING PROTEIN 11A"/>
    <property type="match status" value="1"/>
</dbReference>
<dbReference type="GO" id="GO:0007165">
    <property type="term" value="P:signal transduction"/>
    <property type="evidence" value="ECO:0007669"/>
    <property type="project" value="InterPro"/>
</dbReference>
<dbReference type="Proteomes" id="UP000887569">
    <property type="component" value="Unplaced"/>
</dbReference>
<dbReference type="SMART" id="SM00324">
    <property type="entry name" value="RhoGAP"/>
    <property type="match status" value="1"/>
</dbReference>
<feature type="region of interest" description="Disordered" evidence="1">
    <location>
        <begin position="255"/>
        <end position="291"/>
    </location>
</feature>
<feature type="compositionally biased region" description="Polar residues" evidence="1">
    <location>
        <begin position="839"/>
        <end position="848"/>
    </location>
</feature>
<feature type="compositionally biased region" description="Polar residues" evidence="1">
    <location>
        <begin position="694"/>
        <end position="703"/>
    </location>
</feature>
<feature type="compositionally biased region" description="Basic and acidic residues" evidence="1">
    <location>
        <begin position="653"/>
        <end position="662"/>
    </location>
</feature>
<feature type="compositionally biased region" description="Low complexity" evidence="1">
    <location>
        <begin position="270"/>
        <end position="289"/>
    </location>
</feature>
<organism evidence="3 4">
    <name type="scientific">Parascaris univalens</name>
    <name type="common">Nematode worm</name>
    <dbReference type="NCBI Taxonomy" id="6257"/>
    <lineage>
        <taxon>Eukaryota</taxon>
        <taxon>Metazoa</taxon>
        <taxon>Ecdysozoa</taxon>
        <taxon>Nematoda</taxon>
        <taxon>Chromadorea</taxon>
        <taxon>Rhabditida</taxon>
        <taxon>Spirurina</taxon>
        <taxon>Ascaridomorpha</taxon>
        <taxon>Ascaridoidea</taxon>
        <taxon>Ascarididae</taxon>
        <taxon>Parascaris</taxon>
    </lineage>
</organism>
<feature type="region of interest" description="Disordered" evidence="1">
    <location>
        <begin position="307"/>
        <end position="329"/>
    </location>
</feature>
<accession>A0A915B6G6</accession>
<dbReference type="InterPro" id="IPR000198">
    <property type="entry name" value="RhoGAP_dom"/>
</dbReference>
<dbReference type="InterPro" id="IPR042869">
    <property type="entry name" value="ARHGAP11A/B"/>
</dbReference>
<feature type="compositionally biased region" description="Basic and acidic residues" evidence="1">
    <location>
        <begin position="255"/>
        <end position="265"/>
    </location>
</feature>
<evidence type="ECO:0000313" key="4">
    <source>
        <dbReference type="WBParaSite" id="PgR026_g003_t07"/>
    </source>
</evidence>
<dbReference type="AlphaFoldDB" id="A0A915B6G6"/>
<keyword evidence="3" id="KW-1185">Reference proteome</keyword>
<name>A0A915B6G6_PARUN</name>
<dbReference type="WBParaSite" id="PgR026_g003_t07">
    <property type="protein sequence ID" value="PgR026_g003_t07"/>
    <property type="gene ID" value="PgR026_g003"/>
</dbReference>
<feature type="compositionally biased region" description="Polar residues" evidence="1">
    <location>
        <begin position="543"/>
        <end position="552"/>
    </location>
</feature>
<sequence>MDNKSLENLRSTKICRRAPSQPPPLGTQILLEQVGSYNLDFEIGDQRGFSTYTLREVPMFLFDAFKLLRAGNMVAEGIFRKEGNLNRIKNAWPTYFGCKPISKECTTHDICSMIKRFFRELKTPLLFSQQSELLDIASQYKGRERIEKLLDAVRQLPPGQLGTLSFLMRQLKYFGENHEKGHHMTTENLALVFAPTLFRHELPAVAGKKKKGSQENVISSMCSDYDLKATILLDLIENAHKIGVPRDYYIASRQPSDKSHILDKSRSHKISSSSRHAGSSPRSSSCVPSSRHHTLFVNDDLPKTKSLVKRSSIKNNGDVKLHRGRRSSSTMRELFTTISNKVLRRGLSPGGRPRRASDDSAGGAEMVDAGFLSDPGNGKKKTIGGLFTEAKKLLTNHPEISPLTSQQKAPTANSATDGVSRVFVSGEESGGTASVLSFKNEEAEKQDSIVRVLSFKNIENIDSPRTNNGTSVKVCDNVVKKTHSRRGSDDSSDVVVQRRSRRESPRKHLTVNSRVKPMDISPHKSRASSWMPASPAEEPSEMATKQISSSNTRSKESNEKKIIDGKILKRNSSKASKFNSVSAAKVLDPSSSMLDEYGVAQSGRVNDRRRRHTTPVRPNALLRRNQPNTVATGLKTTQVRIRDRRSTTSFGMRTEENANMRRNDKKKRSSSSALSCSDESHQNSDEENARVLVNPSTDASAILQQKGLESRERRAKRHKRREGNASSKRADRLPHQEIVAGNLLDDVTNELERLERGRSDAVSSLSILANAYPTASVQSPSKMTSTATSTYAGTRLSSSSSISNGNATAVTVSYRSITSSTIKISPVSAPRTPAHKSAHQSPSTPSESQKLKRRSGTENSRRSPSKKSSAVAANCPNVAAPPPDVSQIKSPPLRTSSDTVSYGVKNSSVGGDSMRIYRRTRLGGAQQISLDENEFAQSDDIKKQILNAATDRDIRCGPAHMVFDARPSVAYIQRNNRGIVQKRVNQFAQLGNKRNDEISRATRLSVPTQDELSTPDAFEFMKPIAPPASHGLRHVERRQTLSPTCSVNISARMRKFEALAKAASERNAHNGITKKTSNATAKVSRQMIGERREARVTRQALSKSLGKLELLATGQKGKGRRASLGCLSNLTEGVRFVRTSPQRTGVGTRAAKLSRRRLKYVNPILTSRTTNLRAIPELQLNI</sequence>
<reference evidence="4" key="1">
    <citation type="submission" date="2022-11" db="UniProtKB">
        <authorList>
            <consortium name="WormBaseParasite"/>
        </authorList>
    </citation>
    <scope>IDENTIFICATION</scope>
</reference>
<evidence type="ECO:0000256" key="1">
    <source>
        <dbReference type="SAM" id="MobiDB-lite"/>
    </source>
</evidence>
<protein>
    <submittedName>
        <fullName evidence="4">Rho-GAP domain-containing protein</fullName>
    </submittedName>
</protein>
<dbReference type="PANTHER" id="PTHR15670:SF4">
    <property type="entry name" value="RHO GTPASE-ACTIVATING PROTEIN 11A"/>
    <property type="match status" value="1"/>
</dbReference>